<organism evidence="1">
    <name type="scientific">Mycobacterium saskatchewanense</name>
    <dbReference type="NCBI Taxonomy" id="220927"/>
    <lineage>
        <taxon>Bacteria</taxon>
        <taxon>Bacillati</taxon>
        <taxon>Actinomycetota</taxon>
        <taxon>Actinomycetes</taxon>
        <taxon>Mycobacteriales</taxon>
        <taxon>Mycobacteriaceae</taxon>
        <taxon>Mycobacterium</taxon>
        <taxon>Mycobacterium simiae complex</taxon>
    </lineage>
</organism>
<protein>
    <recommendedName>
        <fullName evidence="2">Glutaredoxin</fullName>
    </recommendedName>
</protein>
<sequence length="133" mass="14678">MFGRTAGGADETAHHLGIDVQRLITTHSGTLRNPARCHNSPMSRPHVELLTRDGCTICDRVHARLAELAAELGFDLSTTDVDAAATAGNPALRAEFGDRLPVILLDGREHSYWEIDEPRLRADLAEVWARDRE</sequence>
<accession>A0A7I7LZQ7</accession>
<dbReference type="EMBL" id="AP022573">
    <property type="protein sequence ID" value="BBX65062.1"/>
    <property type="molecule type" value="Genomic_DNA"/>
</dbReference>
<dbReference type="Pfam" id="PF05768">
    <property type="entry name" value="Glrx-like"/>
    <property type="match status" value="1"/>
</dbReference>
<evidence type="ECO:0000313" key="1">
    <source>
        <dbReference type="EMBL" id="BBX65062.1"/>
    </source>
</evidence>
<dbReference type="KEGG" id="msak:MSAS_42360"/>
<dbReference type="AlphaFoldDB" id="A0A7I7LZQ7"/>
<dbReference type="SUPFAM" id="SSF52833">
    <property type="entry name" value="Thioredoxin-like"/>
    <property type="match status" value="1"/>
</dbReference>
<proteinExistence type="predicted"/>
<dbReference type="InterPro" id="IPR008554">
    <property type="entry name" value="Glutaredoxin-like"/>
</dbReference>
<gene>
    <name evidence="1" type="ORF">MSAS_42360</name>
</gene>
<dbReference type="Gene3D" id="3.40.30.10">
    <property type="entry name" value="Glutaredoxin"/>
    <property type="match status" value="1"/>
</dbReference>
<evidence type="ECO:0008006" key="2">
    <source>
        <dbReference type="Google" id="ProtNLM"/>
    </source>
</evidence>
<name>A0A7I7LZQ7_9MYCO</name>
<reference evidence="1" key="1">
    <citation type="journal article" date="2019" name="Emerg. Microbes Infect.">
        <title>Comprehensive subspecies identification of 175 nontuberculous mycobacteria species based on 7547 genomic profiles.</title>
        <authorList>
            <person name="Matsumoto Y."/>
            <person name="Kinjo T."/>
            <person name="Motooka D."/>
            <person name="Nabeya D."/>
            <person name="Jung N."/>
            <person name="Uechi K."/>
            <person name="Horii T."/>
            <person name="Iida T."/>
            <person name="Fujita J."/>
            <person name="Nakamura S."/>
        </authorList>
    </citation>
    <scope>NUCLEOTIDE SEQUENCE [LARGE SCALE GENOMIC DNA]</scope>
    <source>
        <strain evidence="1">JCM 13016</strain>
    </source>
</reference>
<dbReference type="InterPro" id="IPR036249">
    <property type="entry name" value="Thioredoxin-like_sf"/>
</dbReference>
<reference evidence="1" key="2">
    <citation type="submission" date="2020-02" db="EMBL/GenBank/DDBJ databases">
        <authorList>
            <person name="Matsumoto Y."/>
            <person name="Motooka D."/>
            <person name="Nakamura S."/>
        </authorList>
    </citation>
    <scope>NUCLEOTIDE SEQUENCE</scope>
    <source>
        <strain evidence="1">JCM 13016</strain>
    </source>
</reference>